<keyword evidence="2" id="KW-1185">Reference proteome</keyword>
<sequence>MAHSSDKSSQKELDCSTPPYPQLNSALRRTAGSADMVGSHRGMSVTQVDPSWVKLCHRRPAMGTWDTGDYQSGSDLQMDDDGGKIGWRLVSSRGWLRRRRATEAAAGPGTIPAQSGGMFAELMPDETRHAQFNSIGESDMRVTVMVTPWPTVTSSRQNNIQLARGCALLCLLNWYQCELKSTGSVQQEQE</sequence>
<proteinExistence type="predicted"/>
<reference evidence="1" key="1">
    <citation type="submission" date="2021-05" db="EMBL/GenBank/DDBJ databases">
        <authorList>
            <person name="Pan Q."/>
            <person name="Jouanno E."/>
            <person name="Zahm M."/>
            <person name="Klopp C."/>
            <person name="Cabau C."/>
            <person name="Louis A."/>
            <person name="Berthelot C."/>
            <person name="Parey E."/>
            <person name="Roest Crollius H."/>
            <person name="Montfort J."/>
            <person name="Robinson-Rechavi M."/>
            <person name="Bouchez O."/>
            <person name="Lampietro C."/>
            <person name="Lopez Roques C."/>
            <person name="Donnadieu C."/>
            <person name="Postlethwait J."/>
            <person name="Bobe J."/>
            <person name="Dillon D."/>
            <person name="Chandos A."/>
            <person name="von Hippel F."/>
            <person name="Guiguen Y."/>
        </authorList>
    </citation>
    <scope>NUCLEOTIDE SEQUENCE</scope>
    <source>
        <strain evidence="1">YG-Jan2019</strain>
    </source>
</reference>
<comment type="caution">
    <text evidence="1">The sequence shown here is derived from an EMBL/GenBank/DDBJ whole genome shotgun (WGS) entry which is preliminary data.</text>
</comment>
<evidence type="ECO:0000313" key="2">
    <source>
        <dbReference type="Proteomes" id="UP001157502"/>
    </source>
</evidence>
<name>A0ACC2FP12_DALPE</name>
<protein>
    <submittedName>
        <fullName evidence="1">Uncharacterized protein</fullName>
    </submittedName>
</protein>
<dbReference type="EMBL" id="CM055751">
    <property type="protein sequence ID" value="KAJ7993173.1"/>
    <property type="molecule type" value="Genomic_DNA"/>
</dbReference>
<gene>
    <name evidence="1" type="ORF">DPEC_G00269680</name>
</gene>
<evidence type="ECO:0000313" key="1">
    <source>
        <dbReference type="EMBL" id="KAJ7993173.1"/>
    </source>
</evidence>
<organism evidence="1 2">
    <name type="scientific">Dallia pectoralis</name>
    <name type="common">Alaska blackfish</name>
    <dbReference type="NCBI Taxonomy" id="75939"/>
    <lineage>
        <taxon>Eukaryota</taxon>
        <taxon>Metazoa</taxon>
        <taxon>Chordata</taxon>
        <taxon>Craniata</taxon>
        <taxon>Vertebrata</taxon>
        <taxon>Euteleostomi</taxon>
        <taxon>Actinopterygii</taxon>
        <taxon>Neopterygii</taxon>
        <taxon>Teleostei</taxon>
        <taxon>Protacanthopterygii</taxon>
        <taxon>Esociformes</taxon>
        <taxon>Umbridae</taxon>
        <taxon>Dallia</taxon>
    </lineage>
</organism>
<accession>A0ACC2FP12</accession>
<dbReference type="Proteomes" id="UP001157502">
    <property type="component" value="Chromosome 24"/>
</dbReference>